<comment type="similarity">
    <text evidence="20">Belongs to the heme-copper respiratory oxidase family.</text>
</comment>
<feature type="transmembrane region" description="Helical" evidence="21">
    <location>
        <begin position="98"/>
        <end position="116"/>
    </location>
</feature>
<evidence type="ECO:0000256" key="1">
    <source>
        <dbReference type="ARBA" id="ARBA00001970"/>
    </source>
</evidence>
<evidence type="ECO:0000256" key="13">
    <source>
        <dbReference type="ARBA" id="ARBA00022982"/>
    </source>
</evidence>
<evidence type="ECO:0000256" key="12">
    <source>
        <dbReference type="ARBA" id="ARBA00022967"/>
    </source>
</evidence>
<evidence type="ECO:0000313" key="25">
    <source>
        <dbReference type="Proteomes" id="UP000607435"/>
    </source>
</evidence>
<feature type="transmembrane region" description="Helical" evidence="21">
    <location>
        <begin position="204"/>
        <end position="226"/>
    </location>
</feature>
<proteinExistence type="inferred from homology"/>
<dbReference type="InterPro" id="IPR003468">
    <property type="entry name" value="Cyt_c_oxidase_monohaem-su/FixO"/>
</dbReference>
<feature type="transmembrane region" description="Helical" evidence="21">
    <location>
        <begin position="307"/>
        <end position="323"/>
    </location>
</feature>
<dbReference type="NCBIfam" id="TIGR00780">
    <property type="entry name" value="ccoN"/>
    <property type="match status" value="1"/>
</dbReference>
<feature type="transmembrane region" description="Helical" evidence="21">
    <location>
        <begin position="156"/>
        <end position="176"/>
    </location>
</feature>
<comment type="cofactor">
    <cofactor evidence="2">
        <name>Cu(2+)</name>
        <dbReference type="ChEBI" id="CHEBI:29036"/>
    </cofactor>
</comment>
<dbReference type="InterPro" id="IPR023615">
    <property type="entry name" value="Cyt_c_Oxase_su1_BS"/>
</dbReference>
<evidence type="ECO:0000256" key="7">
    <source>
        <dbReference type="ARBA" id="ARBA00022475"/>
    </source>
</evidence>
<feature type="transmembrane region" description="Helical" evidence="21">
    <location>
        <begin position="16"/>
        <end position="40"/>
    </location>
</feature>
<evidence type="ECO:0000256" key="16">
    <source>
        <dbReference type="ARBA" id="ARBA00023008"/>
    </source>
</evidence>
<comment type="pathway">
    <text evidence="4">Energy metabolism; oxidative phosphorylation.</text>
</comment>
<dbReference type="InterPro" id="IPR004677">
    <property type="entry name" value="Cyt_c_oxidase_cbb3_su1"/>
</dbReference>
<keyword evidence="9 20" id="KW-0679">Respiratory chain</keyword>
<keyword evidence="6 20" id="KW-0813">Transport</keyword>
<dbReference type="PROSITE" id="PS51007">
    <property type="entry name" value="CYTC"/>
    <property type="match status" value="1"/>
</dbReference>
<feature type="transmembrane region" description="Helical" evidence="21">
    <location>
        <begin position="275"/>
        <end position="295"/>
    </location>
</feature>
<feature type="transmembrane region" description="Helical" evidence="21">
    <location>
        <begin position="435"/>
        <end position="457"/>
    </location>
</feature>
<evidence type="ECO:0000256" key="10">
    <source>
        <dbReference type="ARBA" id="ARBA00022692"/>
    </source>
</evidence>
<gene>
    <name evidence="24" type="primary">ccoN</name>
    <name evidence="24" type="ORF">H6H04_12360</name>
</gene>
<evidence type="ECO:0000256" key="9">
    <source>
        <dbReference type="ARBA" id="ARBA00022660"/>
    </source>
</evidence>
<keyword evidence="16" id="KW-0186">Copper</keyword>
<evidence type="ECO:0000256" key="5">
    <source>
        <dbReference type="ARBA" id="ARBA00012949"/>
    </source>
</evidence>
<dbReference type="Gene3D" id="1.10.760.10">
    <property type="entry name" value="Cytochrome c-like domain"/>
    <property type="match status" value="1"/>
</dbReference>
<evidence type="ECO:0000256" key="19">
    <source>
        <dbReference type="PROSITE-ProRule" id="PRU00433"/>
    </source>
</evidence>
<evidence type="ECO:0000256" key="3">
    <source>
        <dbReference type="ARBA" id="ARBA00004651"/>
    </source>
</evidence>
<dbReference type="PROSITE" id="PS00077">
    <property type="entry name" value="COX1_CUB"/>
    <property type="match status" value="1"/>
</dbReference>
<keyword evidence="17 21" id="KW-0472">Membrane</keyword>
<keyword evidence="13 20" id="KW-0249">Electron transport</keyword>
<dbReference type="Proteomes" id="UP000607435">
    <property type="component" value="Unassembled WGS sequence"/>
</dbReference>
<dbReference type="SUPFAM" id="SSF81442">
    <property type="entry name" value="Cytochrome c oxidase subunit I-like"/>
    <property type="match status" value="1"/>
</dbReference>
<dbReference type="EMBL" id="JACOME010000003">
    <property type="protein sequence ID" value="MBC3847180.1"/>
    <property type="molecule type" value="Genomic_DNA"/>
</dbReference>
<evidence type="ECO:0000256" key="18">
    <source>
        <dbReference type="ARBA" id="ARBA00047816"/>
    </source>
</evidence>
<evidence type="ECO:0000256" key="6">
    <source>
        <dbReference type="ARBA" id="ARBA00022448"/>
    </source>
</evidence>
<dbReference type="PANTHER" id="PTHR10422">
    <property type="entry name" value="CYTOCHROME C OXIDASE SUBUNIT 1"/>
    <property type="match status" value="1"/>
</dbReference>
<dbReference type="SUPFAM" id="SSF46626">
    <property type="entry name" value="Cytochrome c"/>
    <property type="match status" value="1"/>
</dbReference>
<keyword evidence="10 20" id="KW-0812">Transmembrane</keyword>
<keyword evidence="14 21" id="KW-1133">Transmembrane helix</keyword>
<sequence>MEMQQFYYDNKIVKKFIYATIVFGVVGMLVGLLLAFMFLFPNLTDGISWLSFGRLRPLHTNAVIFAFVGNAIFAGVYYSTQRLLKARMYSDLLSNINFWGWQLIIVGAAITLPLGYSTSKEYAELEWPFDIAIAVIWVAFGINLIGTMLKRRQRHLYVAIWFYIATFVTVAVLHIFNSLEIPVSFTGMKSYSVYAGVQDALVQWWYGHNAVAFFLTTPFLGLMYYFVPKAANRPVYSYRLSIVHFWSLIFIYIWAGPHHLLYTALPEWAQHLGVAFSVMLLMPSWGGMINGLLTLRGAWDKVRTDPVLKFMVVAITGYGMATFEGPMLSLKNVNAIAHFTDWIIAHVHVGALAWNGFLAFGMIYWLIPRLFKTKLHSIGLANLHFWVGTLGIMLYALPLYVAGFAQASMWKQFNPDGTLVYGNFLETVTEIMPMYWMRAIGGTLYLAGLLILVYNVIMTIAKSEHKVTDELAEAPALKRVSKRRVSGEGWHTWLERKPIQLTIYATIAILIGGIVQIVPTIVVKSNIPTISSVKPYTPLELEGRDLYIREGCVGCHSQMIRPFRSEVERYGEYSKAGEYVYDHPFLWGSKRTGPDLHRIGGKYSDNWHFNHMYDPQSISTGSIMPAYQWLIRNELDKSSTEEKMKTMVTLGVPYTDEEIANAQAAMLEQGTQIEKNLYSDPDFVASYEADKAASGEDFVEMRNREIVALIAYLQRLGTDIKVKDIIEETAQN</sequence>
<dbReference type="Pfam" id="PF00115">
    <property type="entry name" value="COX1"/>
    <property type="match status" value="1"/>
</dbReference>
<comment type="cofactor">
    <cofactor evidence="1">
        <name>heme b</name>
        <dbReference type="ChEBI" id="CHEBI:60344"/>
    </cofactor>
</comment>
<feature type="transmembrane region" description="Helical" evidence="21">
    <location>
        <begin position="501"/>
        <end position="522"/>
    </location>
</feature>
<evidence type="ECO:0000256" key="15">
    <source>
        <dbReference type="ARBA" id="ARBA00023004"/>
    </source>
</evidence>
<feature type="domain" description="Cytochrome c" evidence="23">
    <location>
        <begin position="538"/>
        <end position="670"/>
    </location>
</feature>
<dbReference type="Pfam" id="PF02433">
    <property type="entry name" value="FixO"/>
    <property type="match status" value="1"/>
</dbReference>
<comment type="catalytic activity">
    <reaction evidence="18">
        <text>4 Fe(II)-[cytochrome c] + O2 + 8 H(+)(in) = 4 Fe(III)-[cytochrome c] + 2 H2O + 4 H(+)(out)</text>
        <dbReference type="Rhea" id="RHEA:11436"/>
        <dbReference type="Rhea" id="RHEA-COMP:10350"/>
        <dbReference type="Rhea" id="RHEA-COMP:14399"/>
        <dbReference type="ChEBI" id="CHEBI:15377"/>
        <dbReference type="ChEBI" id="CHEBI:15378"/>
        <dbReference type="ChEBI" id="CHEBI:15379"/>
        <dbReference type="ChEBI" id="CHEBI:29033"/>
        <dbReference type="ChEBI" id="CHEBI:29034"/>
        <dbReference type="EC" id="7.1.1.9"/>
    </reaction>
</comment>
<feature type="transmembrane region" description="Helical" evidence="21">
    <location>
        <begin position="128"/>
        <end position="149"/>
    </location>
</feature>
<evidence type="ECO:0000256" key="11">
    <source>
        <dbReference type="ARBA" id="ARBA00022723"/>
    </source>
</evidence>
<name>A0ABR6Y348_9FLAO</name>
<feature type="transmembrane region" description="Helical" evidence="21">
    <location>
        <begin position="238"/>
        <end position="255"/>
    </location>
</feature>
<feature type="transmembrane region" description="Helical" evidence="21">
    <location>
        <begin position="343"/>
        <end position="367"/>
    </location>
</feature>
<keyword evidence="25" id="KW-1185">Reference proteome</keyword>
<dbReference type="CDD" id="cd01661">
    <property type="entry name" value="cbb3_Oxidase_I"/>
    <property type="match status" value="1"/>
</dbReference>
<dbReference type="RefSeq" id="WP_186846298.1">
    <property type="nucleotide sequence ID" value="NZ_JACOME010000003.1"/>
</dbReference>
<keyword evidence="12" id="KW-1278">Translocase</keyword>
<evidence type="ECO:0000256" key="2">
    <source>
        <dbReference type="ARBA" id="ARBA00001973"/>
    </source>
</evidence>
<evidence type="ECO:0000256" key="14">
    <source>
        <dbReference type="ARBA" id="ARBA00022989"/>
    </source>
</evidence>
<evidence type="ECO:0000313" key="24">
    <source>
        <dbReference type="EMBL" id="MBC3847180.1"/>
    </source>
</evidence>
<dbReference type="PANTHER" id="PTHR10422:SF29">
    <property type="entry name" value="CYTOCHROME C OXIDASE SUBUNIT 1 HOMOLOG, BACTEROID"/>
    <property type="match status" value="1"/>
</dbReference>
<dbReference type="EC" id="7.1.1.9" evidence="5"/>
<dbReference type="NCBIfam" id="TIGR00781">
    <property type="entry name" value="ccoO"/>
    <property type="match status" value="1"/>
</dbReference>
<evidence type="ECO:0000259" key="23">
    <source>
        <dbReference type="PROSITE" id="PS51007"/>
    </source>
</evidence>
<dbReference type="InterPro" id="IPR000883">
    <property type="entry name" value="Cyt_C_Oxase_1"/>
</dbReference>
<protein>
    <recommendedName>
        <fullName evidence="5">cytochrome-c oxidase</fullName>
        <ecNumber evidence="5">7.1.1.9</ecNumber>
    </recommendedName>
</protein>
<keyword evidence="7" id="KW-1003">Cell membrane</keyword>
<dbReference type="PROSITE" id="PS50855">
    <property type="entry name" value="COX1"/>
    <property type="match status" value="1"/>
</dbReference>
<keyword evidence="8 19" id="KW-0349">Heme</keyword>
<evidence type="ECO:0000256" key="8">
    <source>
        <dbReference type="ARBA" id="ARBA00022617"/>
    </source>
</evidence>
<dbReference type="Gene3D" id="1.20.210.10">
    <property type="entry name" value="Cytochrome c oxidase-like, subunit I domain"/>
    <property type="match status" value="1"/>
</dbReference>
<feature type="transmembrane region" description="Helical" evidence="21">
    <location>
        <begin position="60"/>
        <end position="78"/>
    </location>
</feature>
<organism evidence="24 25">
    <name type="scientific">Winogradskyella echinorum</name>
    <dbReference type="NCBI Taxonomy" id="538189"/>
    <lineage>
        <taxon>Bacteria</taxon>
        <taxon>Pseudomonadati</taxon>
        <taxon>Bacteroidota</taxon>
        <taxon>Flavobacteriia</taxon>
        <taxon>Flavobacteriales</taxon>
        <taxon>Flavobacteriaceae</taxon>
        <taxon>Winogradskyella</taxon>
    </lineage>
</organism>
<feature type="transmembrane region" description="Helical" evidence="21">
    <location>
        <begin position="379"/>
        <end position="401"/>
    </location>
</feature>
<evidence type="ECO:0000259" key="22">
    <source>
        <dbReference type="PROSITE" id="PS50855"/>
    </source>
</evidence>
<evidence type="ECO:0000256" key="20">
    <source>
        <dbReference type="RuleBase" id="RU000370"/>
    </source>
</evidence>
<evidence type="ECO:0000256" key="4">
    <source>
        <dbReference type="ARBA" id="ARBA00004673"/>
    </source>
</evidence>
<reference evidence="24 25" key="1">
    <citation type="submission" date="2020-08" db="EMBL/GenBank/DDBJ databases">
        <title>Winogradskyella ouciana sp. nov., isolated from the hadal seawater of the Mariana Trench.</title>
        <authorList>
            <person name="He X."/>
        </authorList>
    </citation>
    <scope>NUCLEOTIDE SEQUENCE [LARGE SCALE GENOMIC DNA]</scope>
    <source>
        <strain evidence="24 25">KCTC 22026</strain>
    </source>
</reference>
<dbReference type="InterPro" id="IPR023616">
    <property type="entry name" value="Cyt_c_oxase-like_su1_dom"/>
</dbReference>
<evidence type="ECO:0000256" key="17">
    <source>
        <dbReference type="ARBA" id="ARBA00023136"/>
    </source>
</evidence>
<dbReference type="InterPro" id="IPR009056">
    <property type="entry name" value="Cyt_c-like_dom"/>
</dbReference>
<dbReference type="NCBIfam" id="NF011055">
    <property type="entry name" value="PRK14487.1"/>
    <property type="match status" value="1"/>
</dbReference>
<keyword evidence="15 19" id="KW-0408">Iron</keyword>
<keyword evidence="11 19" id="KW-0479">Metal-binding</keyword>
<accession>A0ABR6Y348</accession>
<dbReference type="NCBIfam" id="NF011053">
    <property type="entry name" value="PRK14485.1"/>
    <property type="match status" value="1"/>
</dbReference>
<evidence type="ECO:0000256" key="21">
    <source>
        <dbReference type="SAM" id="Phobius"/>
    </source>
</evidence>
<feature type="domain" description="Cytochrome oxidase subunit I profile" evidence="22">
    <location>
        <begin position="16"/>
        <end position="475"/>
    </location>
</feature>
<dbReference type="InterPro" id="IPR036927">
    <property type="entry name" value="Cyt_c_oxase-like_su1_sf"/>
</dbReference>
<dbReference type="InterPro" id="IPR036909">
    <property type="entry name" value="Cyt_c-like_dom_sf"/>
</dbReference>
<comment type="subcellular location">
    <subcellularLocation>
        <location evidence="3">Cell membrane</location>
        <topology evidence="3">Multi-pass membrane protein</topology>
    </subcellularLocation>
</comment>
<comment type="caution">
    <text evidence="24">The sequence shown here is derived from an EMBL/GenBank/DDBJ whole genome shotgun (WGS) entry which is preliminary data.</text>
</comment>